<organism evidence="3 4">
    <name type="scientific">Tritrichomonas musculus</name>
    <dbReference type="NCBI Taxonomy" id="1915356"/>
    <lineage>
        <taxon>Eukaryota</taxon>
        <taxon>Metamonada</taxon>
        <taxon>Parabasalia</taxon>
        <taxon>Tritrichomonadida</taxon>
        <taxon>Tritrichomonadidae</taxon>
        <taxon>Tritrichomonas</taxon>
    </lineage>
</organism>
<dbReference type="PROSITE" id="PS51196">
    <property type="entry name" value="SECA_MOTOR_DEAD"/>
    <property type="match status" value="1"/>
</dbReference>
<keyword evidence="1" id="KW-1133">Transmembrane helix</keyword>
<sequence>MSKNPKKSAINNYFTYNGNYNINFCVPFTDSSHTWFLTDSPIAILSYHPKNVEQENNESNNLKSEDVIKNDIQSINFEIDLLLASGFTIVLCILGSPDVVVQLKYFITSTINTYCFAEIHFNLEFDIKTYDSGQYNAILDMINRLNDFQNQGYFYLYTPFIEDYSKLSETKKIPFIKVFRFSQSLKKSLKNTENSFTQIKPFAYCETGFDFDKMRVVLCNVPLYKKENDIMPIEDSDITYGYIQVEDFLKWKGVRVPIILNDKNDRHNYVSYFIEFEDLHVIKPAFYVKKTLYLTKTSQETLKIIDDIVKERKPVNTEEENKNAIQIELEYVIQKLYEHKRSQRSYKNFTLHESQIFTVFDACCKCINEEDINQYFKSKKTKEKKESSKKPGILYQVETGEGKSLIILLISAVLSRVLKDKTIHIVSSNISLSKRDYEDSYEFIKLLDLKSSVLLHYNELPKEGTNERNRYYSHKYYEKEQFENSLRMNYNTLISDTKEKVNIVFSTFVNFESFYMRMMETSPEKMNDYFNECSLIVDEADAILIDEITNGTILSCPVNSNVEDVLLFVYKKYLEKVGEEELLGQIKSQWPSSNDLSIDDLKRMYKEIDAIQQDEYTNGKKYSIKTVNLTKQNKHEKFQKLFDSFKKINEYIDPTTKYGEKVKDNLVYQKVVPFDYLNKGVFEPNKEFPGFIQQFIAIKEMIDKRRETIKIKNISMNYLYISHPIFVKMYERVCAFTGTAGDKNCRYLYSKHYNINSEKISRNKPNRRIDLPIILCNNNAERDQLILNDIIIFAQKGFPVLVIFQDLIQIEEMFKKLQDKGFLNIQKYNGSDENFRPDEKGGRIGAISLGSNFCGRGTNIKATGKPLHVIVTYYSTNKRVMNQVLGRTARQGQQGTTQIICLKDEYIKEIEIFEQESIKKVLNVYQVNNKYQNQYIEMFRKSRKWIFDENPEPIKKQQYKKQLDKMRKAVINVNRFVACNFKFPVCMSCETFLEIQAQKIFSLVNCPNSKYTWILFQRYVREMILESWSLFIDKAEKNYQNKGKNKIKKNANNSRKNNSMKYDYDTYIRLKTSDLFNIVSQYIPIVRNKNKEDADIFPTFMHIFNLVVKKYQEPIFRSCSYFQHDQLKDNYSSGSFKKMIFFGFKPFTLMSVSGAKIASFDAEDDNNYVIKDPELIYIEKTNTNKKVLFSITRKIDGIFNKMCNKINEIISTNIGFKFFLRRTLCGCEFGLCFDMDLEENEEKPEIGPNCIIDKDPLLLLSINIKSDFPILAGILIIILVYIAKIVKNIVEWAGATLVKFSKEVAKLVIKDIITTFFNDQVNEALGKACAFLKSVVDKQISKIEKYNKDSKFVTLAKLLIGVIYTKSYDFEAEKIQALFENKFKIKTNSKIAKFLFSNLPIASLIKVGLLLMICIASFVLNFKNKKSLKSAASDYEKEYDKLSEDENINFLANKYDNTSQTLKVIDDILIKKSKENVFESLSMVNPSVINMSFPSNIKKICEFAFINCRNLKTVNFDKNTSLSIIGKYAFTRSSIEKIIIPKTVTIIEESAFSECSKLKSIQFEENSKLEKIEKDAFKGTLIDRIEIPENVYSIDHSLFDNISYLKFVSIRNNDSFTDIDNKMVATKTKEKFFDDLIFACHDIENVTIPSNICTISTNAFSSCYHIKSFKFEPNSKLNLIGIKSFNTSTITSITIPCNVTKIDQNAFYKCKKLKFVQFEANSKLEAIKEAAFRETAIESIIIPKNVKSIHKKAFLQCRQLKSIIFEENSKLNIIGESSFSETKITEIIIPSSVRKIDKSAFYQCSMLKSIKYGDKPLLLKIGKLAFSGTLINEITIHKKVREIDEGLLNSIDNLERIFVSKRNKYFAVSNDNKVFLTKVYEKKEDENAKTKLKEEEEEEDDDEELKGIYVSFACHNVVNVTIPSKVTKISSLSFTGCNGIKSIKFEENSNLKIIDYKAFNCSSISKIKIPSSVVQIRNEAFADCTKLKSVEFDEDSKLSFIESSAFINTSLHEIVIPISTTHIGKNAFAHCKQLESVEFLPLSCLTVISDYAFTDTSIKSINIPSDVVQIGEGAFLNCTALKTVTFKDSRLETIGKCAFKGTKIEEIEIPSTVTKIMEGCFENCINFKYIEIAENSVLQTIGKNAFKETKIIEIMIPSEVVEIGESAFSDCKNLKSVQFEENSKLKYIRKEAFCGTALTEIVIQKNVIEIGDGSFANCNKLKDLLFEENLDPDPVQVEIGSMAFSKTRLASISFPKNVSYIGSGAFSGISEHLEIKFDPIDPPSLGIDVFKDSFIKKLS</sequence>
<reference evidence="3 4" key="1">
    <citation type="submission" date="2024-04" db="EMBL/GenBank/DDBJ databases">
        <title>Tritrichomonas musculus Genome.</title>
        <authorList>
            <person name="Alves-Ferreira E."/>
            <person name="Grigg M."/>
            <person name="Lorenzi H."/>
            <person name="Galac M."/>
        </authorList>
    </citation>
    <scope>NUCLEOTIDE SEQUENCE [LARGE SCALE GENOMIC DNA]</scope>
    <source>
        <strain evidence="3 4">EAF2021</strain>
    </source>
</reference>
<gene>
    <name evidence="3" type="ORF">M9Y10_011450</name>
</gene>
<comment type="caution">
    <text evidence="3">The sequence shown here is derived from an EMBL/GenBank/DDBJ whole genome shotgun (WGS) entry which is preliminary data.</text>
</comment>
<keyword evidence="4" id="KW-1185">Reference proteome</keyword>
<evidence type="ECO:0000313" key="4">
    <source>
        <dbReference type="Proteomes" id="UP001470230"/>
    </source>
</evidence>
<dbReference type="PANTHER" id="PTHR45661:SF3">
    <property type="entry name" value="IG-LIKE DOMAIN-CONTAINING PROTEIN"/>
    <property type="match status" value="1"/>
</dbReference>
<keyword evidence="1" id="KW-0812">Transmembrane</keyword>
<dbReference type="PANTHER" id="PTHR45661">
    <property type="entry name" value="SURFACE ANTIGEN"/>
    <property type="match status" value="1"/>
</dbReference>
<dbReference type="Pfam" id="PF07517">
    <property type="entry name" value="SecA_DEAD"/>
    <property type="match status" value="1"/>
</dbReference>
<feature type="domain" description="SecA family profile" evidence="2">
    <location>
        <begin position="290"/>
        <end position="934"/>
    </location>
</feature>
<dbReference type="InterPro" id="IPR032675">
    <property type="entry name" value="LRR_dom_sf"/>
</dbReference>
<keyword evidence="1" id="KW-0472">Membrane</keyword>
<evidence type="ECO:0000259" key="2">
    <source>
        <dbReference type="PROSITE" id="PS51196"/>
    </source>
</evidence>
<dbReference type="SUPFAM" id="SSF52058">
    <property type="entry name" value="L domain-like"/>
    <property type="match status" value="2"/>
</dbReference>
<dbReference type="InterPro" id="IPR026906">
    <property type="entry name" value="LRR_5"/>
</dbReference>
<proteinExistence type="predicted"/>
<feature type="transmembrane region" description="Helical" evidence="1">
    <location>
        <begin position="1394"/>
        <end position="1420"/>
    </location>
</feature>
<dbReference type="EMBL" id="JAPFFF010000017">
    <property type="protein sequence ID" value="KAK8863760.1"/>
    <property type="molecule type" value="Genomic_DNA"/>
</dbReference>
<dbReference type="Proteomes" id="UP001470230">
    <property type="component" value="Unassembled WGS sequence"/>
</dbReference>
<dbReference type="InterPro" id="IPR053139">
    <property type="entry name" value="Surface_bspA-like"/>
</dbReference>
<dbReference type="Gene3D" id="3.80.10.10">
    <property type="entry name" value="Ribonuclease Inhibitor"/>
    <property type="match status" value="6"/>
</dbReference>
<feature type="transmembrane region" description="Helical" evidence="1">
    <location>
        <begin position="1268"/>
        <end position="1286"/>
    </location>
</feature>
<accession>A0ABR2IK69</accession>
<dbReference type="Pfam" id="PF13306">
    <property type="entry name" value="LRR_5"/>
    <property type="match status" value="4"/>
</dbReference>
<protein>
    <recommendedName>
        <fullName evidence="2">SecA family profile domain-containing protein</fullName>
    </recommendedName>
</protein>
<dbReference type="Gene3D" id="3.90.1440.10">
    <property type="entry name" value="SecA, preprotein cross-linking domain"/>
    <property type="match status" value="1"/>
</dbReference>
<evidence type="ECO:0000313" key="3">
    <source>
        <dbReference type="EMBL" id="KAK8863760.1"/>
    </source>
</evidence>
<dbReference type="SUPFAM" id="SSF52540">
    <property type="entry name" value="P-loop containing nucleoside triphosphate hydrolases"/>
    <property type="match status" value="2"/>
</dbReference>
<evidence type="ECO:0000256" key="1">
    <source>
        <dbReference type="SAM" id="Phobius"/>
    </source>
</evidence>
<dbReference type="Gene3D" id="3.40.50.300">
    <property type="entry name" value="P-loop containing nucleotide triphosphate hydrolases"/>
    <property type="match status" value="2"/>
</dbReference>
<dbReference type="InterPro" id="IPR027417">
    <property type="entry name" value="P-loop_NTPase"/>
</dbReference>
<name>A0ABR2IK69_9EUKA</name>
<dbReference type="InterPro" id="IPR011115">
    <property type="entry name" value="SecA_DEAD"/>
</dbReference>
<dbReference type="InterPro" id="IPR014018">
    <property type="entry name" value="SecA_motor_DEAD"/>
</dbReference>